<evidence type="ECO:0000313" key="3">
    <source>
        <dbReference type="EMBL" id="GIG73820.1"/>
    </source>
</evidence>
<organism evidence="3 4">
    <name type="scientific">Planosporangium flavigriseum</name>
    <dbReference type="NCBI Taxonomy" id="373681"/>
    <lineage>
        <taxon>Bacteria</taxon>
        <taxon>Bacillati</taxon>
        <taxon>Actinomycetota</taxon>
        <taxon>Actinomycetes</taxon>
        <taxon>Micromonosporales</taxon>
        <taxon>Micromonosporaceae</taxon>
        <taxon>Planosporangium</taxon>
    </lineage>
</organism>
<dbReference type="GO" id="GO:0016887">
    <property type="term" value="F:ATP hydrolysis activity"/>
    <property type="evidence" value="ECO:0007669"/>
    <property type="project" value="TreeGrafter"/>
</dbReference>
<dbReference type="InterPro" id="IPR059050">
    <property type="entry name" value="Rv3660c_N"/>
</dbReference>
<dbReference type="EMBL" id="BONU01000012">
    <property type="protein sequence ID" value="GIG73820.1"/>
    <property type="molecule type" value="Genomic_DNA"/>
</dbReference>
<dbReference type="NCBIfam" id="TIGR03815">
    <property type="entry name" value="CpaE_hom_Actino"/>
    <property type="match status" value="1"/>
</dbReference>
<comment type="caution">
    <text evidence="3">The sequence shown here is derived from an EMBL/GenBank/DDBJ whole genome shotgun (WGS) entry which is preliminary data.</text>
</comment>
<feature type="domain" description="CobQ/CobB/MinD/ParA nucleotide binding" evidence="1">
    <location>
        <begin position="129"/>
        <end position="334"/>
    </location>
</feature>
<dbReference type="InterPro" id="IPR050625">
    <property type="entry name" value="ParA/MinD_ATPase"/>
</dbReference>
<dbReference type="PANTHER" id="PTHR43384:SF11">
    <property type="entry name" value="SEPTUM SITE DETERMINING PROTEIN"/>
    <property type="match status" value="1"/>
</dbReference>
<dbReference type="InterPro" id="IPR002586">
    <property type="entry name" value="CobQ/CobB/MinD/ParA_Nub-bd_dom"/>
</dbReference>
<dbReference type="InterPro" id="IPR022521">
    <property type="entry name" value="Rv3660c"/>
</dbReference>
<dbReference type="GO" id="GO:0009898">
    <property type="term" value="C:cytoplasmic side of plasma membrane"/>
    <property type="evidence" value="ECO:0007669"/>
    <property type="project" value="TreeGrafter"/>
</dbReference>
<dbReference type="PANTHER" id="PTHR43384">
    <property type="entry name" value="SEPTUM SITE-DETERMINING PROTEIN MIND HOMOLOG, CHLOROPLASTIC-RELATED"/>
    <property type="match status" value="1"/>
</dbReference>
<gene>
    <name evidence="3" type="ORF">Pfl04_22240</name>
</gene>
<evidence type="ECO:0000259" key="1">
    <source>
        <dbReference type="Pfam" id="PF01656"/>
    </source>
</evidence>
<sequence length="364" mass="37247">MASRSATVSAPLRPLLVTDDPYLLDEALRLAADARVELEVAPDAVAARARFGAAPLVLVGLGAAPGCVRARLPRRPGTVLVVMGPVEEPPWEVAEALGAEHIAVLPAAEPWLVDRLVDAAGAPRPATVVAVLGGRGGSGASVLAAGLAVTAARAGLRALLVDADPMGGGADLVLGWESLDGLRWPALSHGSTGVSPPALVDALPSRGELAVLSWDRGDLLTVPHDAMEAALAAGRASRDLVVVDLPRRLDDAAILALGSADQTLLLVPAELRACAAAARVAAVATAHTSALRIVVRGPAPGRLKAREIARALDLPLAGTLRPEPELARALERGEPPAGTGRGPLALLCQRILDDLDLRTREPAA</sequence>
<feature type="domain" description="Rv3660c-like CheY-like N-terminal" evidence="2">
    <location>
        <begin position="17"/>
        <end position="122"/>
    </location>
</feature>
<dbReference type="AlphaFoldDB" id="A0A8J3LN98"/>
<dbReference type="GO" id="GO:0005524">
    <property type="term" value="F:ATP binding"/>
    <property type="evidence" value="ECO:0007669"/>
    <property type="project" value="TreeGrafter"/>
</dbReference>
<dbReference type="GO" id="GO:0051782">
    <property type="term" value="P:negative regulation of cell division"/>
    <property type="evidence" value="ECO:0007669"/>
    <property type="project" value="TreeGrafter"/>
</dbReference>
<proteinExistence type="predicted"/>
<dbReference type="InterPro" id="IPR027417">
    <property type="entry name" value="P-loop_NTPase"/>
</dbReference>
<name>A0A8J3LN98_9ACTN</name>
<dbReference type="SUPFAM" id="SSF52540">
    <property type="entry name" value="P-loop containing nucleoside triphosphate hydrolases"/>
    <property type="match status" value="1"/>
</dbReference>
<reference evidence="3" key="1">
    <citation type="submission" date="2021-01" db="EMBL/GenBank/DDBJ databases">
        <title>Whole genome shotgun sequence of Planosporangium flavigriseum NBRC 105377.</title>
        <authorList>
            <person name="Komaki H."/>
            <person name="Tamura T."/>
        </authorList>
    </citation>
    <scope>NUCLEOTIDE SEQUENCE</scope>
    <source>
        <strain evidence="3">NBRC 105377</strain>
    </source>
</reference>
<dbReference type="GO" id="GO:0005829">
    <property type="term" value="C:cytosol"/>
    <property type="evidence" value="ECO:0007669"/>
    <property type="project" value="TreeGrafter"/>
</dbReference>
<dbReference type="Pfam" id="PF01656">
    <property type="entry name" value="CbiA"/>
    <property type="match status" value="1"/>
</dbReference>
<evidence type="ECO:0000259" key="2">
    <source>
        <dbReference type="Pfam" id="PF26563"/>
    </source>
</evidence>
<evidence type="ECO:0000313" key="4">
    <source>
        <dbReference type="Proteomes" id="UP000653674"/>
    </source>
</evidence>
<dbReference type="RefSeq" id="WP_168074325.1">
    <property type="nucleotide sequence ID" value="NZ_BAAAQJ010000008.1"/>
</dbReference>
<accession>A0A8J3LN98</accession>
<protein>
    <submittedName>
        <fullName evidence="3">Septum formation initiator</fullName>
    </submittedName>
</protein>
<dbReference type="Proteomes" id="UP000653674">
    <property type="component" value="Unassembled WGS sequence"/>
</dbReference>
<dbReference type="Pfam" id="PF26563">
    <property type="entry name" value="Rv3660c_N"/>
    <property type="match status" value="1"/>
</dbReference>
<keyword evidence="4" id="KW-1185">Reference proteome</keyword>
<dbReference type="Gene3D" id="3.40.50.300">
    <property type="entry name" value="P-loop containing nucleotide triphosphate hydrolases"/>
    <property type="match status" value="1"/>
</dbReference>